<keyword evidence="1" id="KW-0812">Transmembrane</keyword>
<accession>A0A0F9N6P9</accession>
<gene>
    <name evidence="2" type="ORF">LCGC14_1299240</name>
</gene>
<proteinExistence type="predicted"/>
<dbReference type="EMBL" id="LAZR01007569">
    <property type="protein sequence ID" value="KKM84425.1"/>
    <property type="molecule type" value="Genomic_DNA"/>
</dbReference>
<evidence type="ECO:0000313" key="2">
    <source>
        <dbReference type="EMBL" id="KKM84425.1"/>
    </source>
</evidence>
<feature type="transmembrane region" description="Helical" evidence="1">
    <location>
        <begin position="71"/>
        <end position="89"/>
    </location>
</feature>
<protein>
    <submittedName>
        <fullName evidence="2">Uncharacterized protein</fullName>
    </submittedName>
</protein>
<organism evidence="2">
    <name type="scientific">marine sediment metagenome</name>
    <dbReference type="NCBI Taxonomy" id="412755"/>
    <lineage>
        <taxon>unclassified sequences</taxon>
        <taxon>metagenomes</taxon>
        <taxon>ecological metagenomes</taxon>
    </lineage>
</organism>
<feature type="transmembrane region" description="Helical" evidence="1">
    <location>
        <begin position="101"/>
        <end position="124"/>
    </location>
</feature>
<feature type="transmembrane region" description="Helical" evidence="1">
    <location>
        <begin position="41"/>
        <end position="59"/>
    </location>
</feature>
<keyword evidence="1" id="KW-0472">Membrane</keyword>
<sequence length="324" mass="35965">MKVQIGKMILYGIISAVSYLIVPLIMFQLLDTYNIMTFSQAFKLSIIIIGIIGIVFSMLRHLFPKDTSANRLVAFGATVYSGIYLFYMFGGFTVGVSYGTYAIDIPVMGIQVLLGLQLIAWTLLASSGIRATQYLVEAIEISKQKEYNVSVRRKFKLSKVFKVVGSILGLVIAGYFISLVYSGLNLSFDIHDSYDMDYDDNGTLLDPSDDSINLTMTFDVSNQGIYAIYGVSIDVRFYTHDSDNTTALPNDIKVGESLNNYYSTFHSFSLTPDNNVTVVMDPLHIVGLITTACTLEFRISFSTLYAGILVDLNISIQVPWTALI</sequence>
<feature type="transmembrane region" description="Helical" evidence="1">
    <location>
        <begin position="160"/>
        <end position="181"/>
    </location>
</feature>
<keyword evidence="1" id="KW-1133">Transmembrane helix</keyword>
<name>A0A0F9N6P9_9ZZZZ</name>
<feature type="transmembrane region" description="Helical" evidence="1">
    <location>
        <begin position="9"/>
        <end position="29"/>
    </location>
</feature>
<comment type="caution">
    <text evidence="2">The sequence shown here is derived from an EMBL/GenBank/DDBJ whole genome shotgun (WGS) entry which is preliminary data.</text>
</comment>
<reference evidence="2" key="1">
    <citation type="journal article" date="2015" name="Nature">
        <title>Complex archaea that bridge the gap between prokaryotes and eukaryotes.</title>
        <authorList>
            <person name="Spang A."/>
            <person name="Saw J.H."/>
            <person name="Jorgensen S.L."/>
            <person name="Zaremba-Niedzwiedzka K."/>
            <person name="Martijn J."/>
            <person name="Lind A.E."/>
            <person name="van Eijk R."/>
            <person name="Schleper C."/>
            <person name="Guy L."/>
            <person name="Ettema T.J."/>
        </authorList>
    </citation>
    <scope>NUCLEOTIDE SEQUENCE</scope>
</reference>
<dbReference type="AlphaFoldDB" id="A0A0F9N6P9"/>
<evidence type="ECO:0000256" key="1">
    <source>
        <dbReference type="SAM" id="Phobius"/>
    </source>
</evidence>